<dbReference type="Gene3D" id="3.80.10.10">
    <property type="entry name" value="Ribonuclease Inhibitor"/>
    <property type="match status" value="1"/>
</dbReference>
<gene>
    <name evidence="1" type="ORF">BG006_007912</name>
</gene>
<name>A0A9P5SKH2_9FUNG</name>
<sequence>MWPTLPWKVEEASSAVEAFMKAVARVGKHGELIEIPHDNDGAKSFSTVPTRGYGMGLESVCVVFEDNDSDFRLLWSLRHLPNLRKLEIQGQWVNRIVRDKVVFWLEDLVILLERCVRIEEVVLSNLQLVSGALNAGDRYCGDTRARRGRHFETLLEAPLESSSSALPKTSSSSSLKSLALFIFPRRIDVYLILLDTVGPALQGLDLYFVEWNCHLPESTENMLSLLSACPVLRTLTIRLKPNFARESTALQNMPRFTNMQHLSILEGRSKLHDCHHGQHDPPATRPCLDFAELATVFPLTLTALTLTGVQIELTNLLHVDPKHVQGVMQLRVLYRRSCVCPVEVLERVLSVWRGLVTLEMGALYGEDHHSNMSSNANYLNFEEQQQQQQQGETGTSSRDRRLVEAMRGSNWACRYTLRQLDLCQMDVHLYPGYCELLLGRIRELVGLRDLRVDMRCFRVRQSKMKKVEGTGTGTGTGTFITSAAGGQATGDVEEVDLSLRPKFEWRQLDRLFVHGERYVSGSWGFGATVEWFEPLRVDEMRWIQEEVLSPQCKFLYCHFGEWREMKNETEQ</sequence>
<reference evidence="1" key="1">
    <citation type="journal article" date="2020" name="Fungal Divers.">
        <title>Resolving the Mortierellaceae phylogeny through synthesis of multi-gene phylogenetics and phylogenomics.</title>
        <authorList>
            <person name="Vandepol N."/>
            <person name="Liber J."/>
            <person name="Desiro A."/>
            <person name="Na H."/>
            <person name="Kennedy M."/>
            <person name="Barry K."/>
            <person name="Grigoriev I.V."/>
            <person name="Miller A.N."/>
            <person name="O'Donnell K."/>
            <person name="Stajich J.E."/>
            <person name="Bonito G."/>
        </authorList>
    </citation>
    <scope>NUCLEOTIDE SEQUENCE</scope>
    <source>
        <strain evidence="1">NVP1</strain>
    </source>
</reference>
<organism evidence="1 2">
    <name type="scientific">Podila minutissima</name>
    <dbReference type="NCBI Taxonomy" id="64525"/>
    <lineage>
        <taxon>Eukaryota</taxon>
        <taxon>Fungi</taxon>
        <taxon>Fungi incertae sedis</taxon>
        <taxon>Mucoromycota</taxon>
        <taxon>Mortierellomycotina</taxon>
        <taxon>Mortierellomycetes</taxon>
        <taxon>Mortierellales</taxon>
        <taxon>Mortierellaceae</taxon>
        <taxon>Podila</taxon>
    </lineage>
</organism>
<dbReference type="AlphaFoldDB" id="A0A9P5SKH2"/>
<keyword evidence="2" id="KW-1185">Reference proteome</keyword>
<proteinExistence type="predicted"/>
<protein>
    <recommendedName>
        <fullName evidence="3">FBD domain-containing protein</fullName>
    </recommendedName>
</protein>
<dbReference type="InterPro" id="IPR032675">
    <property type="entry name" value="LRR_dom_sf"/>
</dbReference>
<evidence type="ECO:0000313" key="1">
    <source>
        <dbReference type="EMBL" id="KAF9328993.1"/>
    </source>
</evidence>
<evidence type="ECO:0008006" key="3">
    <source>
        <dbReference type="Google" id="ProtNLM"/>
    </source>
</evidence>
<accession>A0A9P5SKH2</accession>
<dbReference type="Proteomes" id="UP000696485">
    <property type="component" value="Unassembled WGS sequence"/>
</dbReference>
<dbReference type="EMBL" id="JAAAUY010000515">
    <property type="protein sequence ID" value="KAF9328993.1"/>
    <property type="molecule type" value="Genomic_DNA"/>
</dbReference>
<evidence type="ECO:0000313" key="2">
    <source>
        <dbReference type="Proteomes" id="UP000696485"/>
    </source>
</evidence>
<comment type="caution">
    <text evidence="1">The sequence shown here is derived from an EMBL/GenBank/DDBJ whole genome shotgun (WGS) entry which is preliminary data.</text>
</comment>